<evidence type="ECO:0000313" key="14">
    <source>
        <dbReference type="EMBL" id="KAJ3602839.1"/>
    </source>
</evidence>
<evidence type="ECO:0000256" key="3">
    <source>
        <dbReference type="ARBA" id="ARBA00022723"/>
    </source>
</evidence>
<accession>A0A9Q0E8G4</accession>
<comment type="subcellular location">
    <subcellularLocation>
        <location evidence="2">Nucleus</location>
    </subcellularLocation>
</comment>
<dbReference type="PROSITE" id="PS00028">
    <property type="entry name" value="ZINC_FINGER_C2H2_1"/>
    <property type="match status" value="2"/>
</dbReference>
<evidence type="ECO:0000259" key="13">
    <source>
        <dbReference type="PROSITE" id="PS50157"/>
    </source>
</evidence>
<organism evidence="14 15">
    <name type="scientific">Muraenolepis orangiensis</name>
    <name type="common">Patagonian moray cod</name>
    <dbReference type="NCBI Taxonomy" id="630683"/>
    <lineage>
        <taxon>Eukaryota</taxon>
        <taxon>Metazoa</taxon>
        <taxon>Chordata</taxon>
        <taxon>Craniata</taxon>
        <taxon>Vertebrata</taxon>
        <taxon>Euteleostomi</taxon>
        <taxon>Actinopterygii</taxon>
        <taxon>Neopterygii</taxon>
        <taxon>Teleostei</taxon>
        <taxon>Neoteleostei</taxon>
        <taxon>Acanthomorphata</taxon>
        <taxon>Zeiogadaria</taxon>
        <taxon>Gadariae</taxon>
        <taxon>Gadiformes</taxon>
        <taxon>Muraenolepidoidei</taxon>
        <taxon>Muraenolepididae</taxon>
        <taxon>Muraenolepis</taxon>
    </lineage>
</organism>
<dbReference type="Pfam" id="PF00096">
    <property type="entry name" value="zf-C2H2"/>
    <property type="match status" value="2"/>
</dbReference>
<evidence type="ECO:0000256" key="12">
    <source>
        <dbReference type="SAM" id="MobiDB-lite"/>
    </source>
</evidence>
<dbReference type="OrthoDB" id="9439903at2759"/>
<evidence type="ECO:0000256" key="11">
    <source>
        <dbReference type="PROSITE-ProRule" id="PRU00042"/>
    </source>
</evidence>
<dbReference type="PANTHER" id="PTHR24394">
    <property type="entry name" value="ZINC FINGER PROTEIN"/>
    <property type="match status" value="1"/>
</dbReference>
<sequence>MKRHIVVHTGVKQYVCEFCRRSFNQPGHLKSHLRLHTGEKPYQCQHCDKSYNHNVSLKSHVTRYHEGASDSGPSEHTKEKMEPPVTRIKIENENEMCTVDTEDTGTVVTELQEQPMKPIKKVYDRSMGRPIGRPKRNAATGETNSIPAVRGEAITAAEPSEEGHMKRTSSKSIKGEWSDKGPTSELTEEDEPEEHKGMRKSKRKASRRPKNFVTAEKDFNSDSDFDPVDTAKKRRTSRQKSGSTGGRRGRPRKNAVVE</sequence>
<keyword evidence="8" id="KW-0238">DNA-binding</keyword>
<dbReference type="AlphaFoldDB" id="A0A9Q0E8G4"/>
<evidence type="ECO:0000256" key="9">
    <source>
        <dbReference type="ARBA" id="ARBA00023163"/>
    </source>
</evidence>
<evidence type="ECO:0000256" key="5">
    <source>
        <dbReference type="ARBA" id="ARBA00022771"/>
    </source>
</evidence>
<dbReference type="GO" id="GO:0003677">
    <property type="term" value="F:DNA binding"/>
    <property type="evidence" value="ECO:0007669"/>
    <property type="project" value="UniProtKB-KW"/>
</dbReference>
<dbReference type="GO" id="GO:0000981">
    <property type="term" value="F:DNA-binding transcription factor activity, RNA polymerase II-specific"/>
    <property type="evidence" value="ECO:0007669"/>
    <property type="project" value="TreeGrafter"/>
</dbReference>
<dbReference type="FunFam" id="3.30.160.60:FF:000097">
    <property type="entry name" value="Zinc finger protein"/>
    <property type="match status" value="1"/>
</dbReference>
<feature type="region of interest" description="Disordered" evidence="12">
    <location>
        <begin position="119"/>
        <end position="258"/>
    </location>
</feature>
<dbReference type="Proteomes" id="UP001148018">
    <property type="component" value="Unassembled WGS sequence"/>
</dbReference>
<dbReference type="FunFam" id="3.30.160.60:FF:001498">
    <property type="entry name" value="Zinc finger protein 404"/>
    <property type="match status" value="1"/>
</dbReference>
<dbReference type="InterPro" id="IPR013087">
    <property type="entry name" value="Znf_C2H2_type"/>
</dbReference>
<feature type="compositionally biased region" description="Basic residues" evidence="12">
    <location>
        <begin position="247"/>
        <end position="258"/>
    </location>
</feature>
<comment type="caution">
    <text evidence="14">The sequence shown here is derived from an EMBL/GenBank/DDBJ whole genome shotgun (WGS) entry which is preliminary data.</text>
</comment>
<keyword evidence="6" id="KW-0862">Zinc</keyword>
<keyword evidence="5 11" id="KW-0863">Zinc-finger</keyword>
<dbReference type="PROSITE" id="PS50157">
    <property type="entry name" value="ZINC_FINGER_C2H2_2"/>
    <property type="match status" value="2"/>
</dbReference>
<dbReference type="GO" id="GO:0008270">
    <property type="term" value="F:zinc ion binding"/>
    <property type="evidence" value="ECO:0007669"/>
    <property type="project" value="UniProtKB-KW"/>
</dbReference>
<feature type="compositionally biased region" description="Basic residues" evidence="12">
    <location>
        <begin position="197"/>
        <end position="210"/>
    </location>
</feature>
<keyword evidence="15" id="KW-1185">Reference proteome</keyword>
<name>A0A9Q0E8G4_9TELE</name>
<evidence type="ECO:0000256" key="8">
    <source>
        <dbReference type="ARBA" id="ARBA00023125"/>
    </source>
</evidence>
<evidence type="ECO:0000256" key="7">
    <source>
        <dbReference type="ARBA" id="ARBA00023015"/>
    </source>
</evidence>
<gene>
    <name evidence="14" type="ORF">NHX12_030584</name>
</gene>
<keyword evidence="3" id="KW-0479">Metal-binding</keyword>
<comment type="function">
    <text evidence="1">May be involved in transcriptional regulation.</text>
</comment>
<dbReference type="PANTHER" id="PTHR24394:SF44">
    <property type="entry name" value="ZINC FINGER PROTEIN 271-LIKE"/>
    <property type="match status" value="1"/>
</dbReference>
<proteinExistence type="predicted"/>
<evidence type="ECO:0000313" key="15">
    <source>
        <dbReference type="Proteomes" id="UP001148018"/>
    </source>
</evidence>
<evidence type="ECO:0000256" key="1">
    <source>
        <dbReference type="ARBA" id="ARBA00003767"/>
    </source>
</evidence>
<keyword evidence="7" id="KW-0805">Transcription regulation</keyword>
<keyword evidence="4" id="KW-0677">Repeat</keyword>
<dbReference type="Gene3D" id="3.30.160.60">
    <property type="entry name" value="Classic Zinc Finger"/>
    <property type="match status" value="2"/>
</dbReference>
<dbReference type="EMBL" id="JANIIK010000046">
    <property type="protein sequence ID" value="KAJ3602839.1"/>
    <property type="molecule type" value="Genomic_DNA"/>
</dbReference>
<evidence type="ECO:0000256" key="6">
    <source>
        <dbReference type="ARBA" id="ARBA00022833"/>
    </source>
</evidence>
<evidence type="ECO:0000256" key="4">
    <source>
        <dbReference type="ARBA" id="ARBA00022737"/>
    </source>
</evidence>
<dbReference type="InterPro" id="IPR036236">
    <property type="entry name" value="Znf_C2H2_sf"/>
</dbReference>
<keyword evidence="9" id="KW-0804">Transcription</keyword>
<dbReference type="SMART" id="SM00355">
    <property type="entry name" value="ZnF_C2H2"/>
    <property type="match status" value="2"/>
</dbReference>
<evidence type="ECO:0000256" key="2">
    <source>
        <dbReference type="ARBA" id="ARBA00004123"/>
    </source>
</evidence>
<protein>
    <recommendedName>
        <fullName evidence="13">C2H2-type domain-containing protein</fullName>
    </recommendedName>
</protein>
<feature type="domain" description="C2H2-type" evidence="13">
    <location>
        <begin position="14"/>
        <end position="41"/>
    </location>
</feature>
<feature type="domain" description="C2H2-type" evidence="13">
    <location>
        <begin position="42"/>
        <end position="70"/>
    </location>
</feature>
<keyword evidence="10" id="KW-0539">Nucleus</keyword>
<evidence type="ECO:0000256" key="10">
    <source>
        <dbReference type="ARBA" id="ARBA00023242"/>
    </source>
</evidence>
<dbReference type="GO" id="GO:0005634">
    <property type="term" value="C:nucleus"/>
    <property type="evidence" value="ECO:0007669"/>
    <property type="project" value="UniProtKB-SubCell"/>
</dbReference>
<reference evidence="14" key="1">
    <citation type="submission" date="2022-07" db="EMBL/GenBank/DDBJ databases">
        <title>Chromosome-level genome of Muraenolepis orangiensis.</title>
        <authorList>
            <person name="Kim J."/>
        </authorList>
    </citation>
    <scope>NUCLEOTIDE SEQUENCE</scope>
    <source>
        <strain evidence="14">KU_S4_2022</strain>
        <tissue evidence="14">Muscle</tissue>
    </source>
</reference>
<dbReference type="SUPFAM" id="SSF57667">
    <property type="entry name" value="beta-beta-alpha zinc fingers"/>
    <property type="match status" value="1"/>
</dbReference>